<dbReference type="SUPFAM" id="SSF53187">
    <property type="entry name" value="Zn-dependent exopeptidases"/>
    <property type="match status" value="1"/>
</dbReference>
<gene>
    <name evidence="4" type="ORF">F8153_07970</name>
</gene>
<dbReference type="GO" id="GO:0009253">
    <property type="term" value="P:peptidoglycan catabolic process"/>
    <property type="evidence" value="ECO:0007669"/>
    <property type="project" value="InterPro"/>
</dbReference>
<dbReference type="OrthoDB" id="9806267at2"/>
<dbReference type="PANTHER" id="PTHR30404">
    <property type="entry name" value="N-ACETYLMURAMOYL-L-ALANINE AMIDASE"/>
    <property type="match status" value="1"/>
</dbReference>
<organism evidence="4 5">
    <name type="scientific">Alkaliphilus serpentinus</name>
    <dbReference type="NCBI Taxonomy" id="1482731"/>
    <lineage>
        <taxon>Bacteria</taxon>
        <taxon>Bacillati</taxon>
        <taxon>Bacillota</taxon>
        <taxon>Clostridia</taxon>
        <taxon>Peptostreptococcales</taxon>
        <taxon>Natronincolaceae</taxon>
        <taxon>Alkaliphilus</taxon>
    </lineage>
</organism>
<comment type="caution">
    <text evidence="4">The sequence shown here is derived from an EMBL/GenBank/DDBJ whole genome shotgun (WGS) entry which is preliminary data.</text>
</comment>
<dbReference type="Pfam" id="PF07833">
    <property type="entry name" value="Cu_amine_oxidN1"/>
    <property type="match status" value="1"/>
</dbReference>
<dbReference type="InterPro" id="IPR002508">
    <property type="entry name" value="MurNAc-LAA_cat"/>
</dbReference>
<dbReference type="InterPro" id="IPR012854">
    <property type="entry name" value="Cu_amine_oxidase-like_N"/>
</dbReference>
<dbReference type="PANTHER" id="PTHR30404:SF0">
    <property type="entry name" value="N-ACETYLMURAMOYL-L-ALANINE AMIDASE AMIC"/>
    <property type="match status" value="1"/>
</dbReference>
<dbReference type="GO" id="GO:0030288">
    <property type="term" value="C:outer membrane-bounded periplasmic space"/>
    <property type="evidence" value="ECO:0007669"/>
    <property type="project" value="TreeGrafter"/>
</dbReference>
<dbReference type="GO" id="GO:0008745">
    <property type="term" value="F:N-acetylmuramoyl-L-alanine amidase activity"/>
    <property type="evidence" value="ECO:0007669"/>
    <property type="project" value="InterPro"/>
</dbReference>
<dbReference type="RefSeq" id="WP_151865832.1">
    <property type="nucleotide sequence ID" value="NZ_WBZB01000024.1"/>
</dbReference>
<keyword evidence="1" id="KW-0378">Hydrolase</keyword>
<feature type="signal peptide" evidence="2">
    <location>
        <begin position="1"/>
        <end position="22"/>
    </location>
</feature>
<dbReference type="AlphaFoldDB" id="A0A833HNY0"/>
<dbReference type="Pfam" id="PF01520">
    <property type="entry name" value="Amidase_3"/>
    <property type="match status" value="1"/>
</dbReference>
<proteinExistence type="predicted"/>
<name>A0A833HNY0_9FIRM</name>
<dbReference type="Gene3D" id="2.60.40.3500">
    <property type="match status" value="1"/>
</dbReference>
<dbReference type="EMBL" id="WBZB01000024">
    <property type="protein sequence ID" value="KAB3530025.1"/>
    <property type="molecule type" value="Genomic_DNA"/>
</dbReference>
<dbReference type="Pfam" id="PF11741">
    <property type="entry name" value="AMIN"/>
    <property type="match status" value="2"/>
</dbReference>
<dbReference type="SUPFAM" id="SSF55383">
    <property type="entry name" value="Copper amine oxidase, domain N"/>
    <property type="match status" value="1"/>
</dbReference>
<dbReference type="Gene3D" id="3.40.630.40">
    <property type="entry name" value="Zn-dependent exopeptidases"/>
    <property type="match status" value="1"/>
</dbReference>
<keyword evidence="2" id="KW-0732">Signal</keyword>
<evidence type="ECO:0000256" key="1">
    <source>
        <dbReference type="ARBA" id="ARBA00022801"/>
    </source>
</evidence>
<reference evidence="4 5" key="1">
    <citation type="submission" date="2019-10" db="EMBL/GenBank/DDBJ databases">
        <title>Alkaliphilus serpentinus sp. nov. and Alkaliphilus pronyensis sp. nov., two novel anaerobic alkaliphilic species isolated from the serpentinized-hosted hydrothermal field of the Prony Bay (New Caledonia).</title>
        <authorList>
            <person name="Postec A."/>
        </authorList>
    </citation>
    <scope>NUCLEOTIDE SEQUENCE [LARGE SCALE GENOMIC DNA]</scope>
    <source>
        <strain evidence="4 5">LacT</strain>
    </source>
</reference>
<dbReference type="InterPro" id="IPR021731">
    <property type="entry name" value="AMIN_dom"/>
</dbReference>
<evidence type="ECO:0000259" key="3">
    <source>
        <dbReference type="SMART" id="SM00646"/>
    </source>
</evidence>
<keyword evidence="5" id="KW-1185">Reference proteome</keyword>
<feature type="chain" id="PRO_5032803907" evidence="2">
    <location>
        <begin position="23"/>
        <end position="714"/>
    </location>
</feature>
<protein>
    <submittedName>
        <fullName evidence="4">AMIN domain-containing protein</fullName>
    </submittedName>
</protein>
<sequence length="714" mass="80617">MKRKILPIIIITALLITSFAYANTATKTMITMLMDGKNVNFNVVKLMLNNKLIDTDVPPVIHNNRTLVPLRAIMENLQADVTWNGEKKEVLVKTEDKSITLNIDKSFAIVNGVKKSLPDNVPAKLINNRTMVPIRFLAEEIGLEVLWDDKTRTVNLNNEPNNTDDNKVIATKPVTSKPVINPPKEEEKGGGVLQAVTVNENVLPEIRIKLTEEVNYQEIILINPTRLVLDLENTTLQLDDPTQLLDNSTMKLPINKAGIKEARVSQFSKEPLITRVVIEMENNLQHSITFDEETNEMVIGFTNYVHNVKAQMFNTKEIVIIEGNNVSNYNVIELDNPKRLVVDVLDAYLDSPDSKYTVNVDGKVVKKLRVSQFQPDHHYKAEDKIVRTVIDIQDNQSYDGYFIEVKGNQLWVHIEGKPYEAMAYIETGWTSSQLIFKGTTVTRYQVNRGVNSNILEVVVPKENLPLEFTSVEINDHMVDNISVEEADDENYNITIELKENVVFEVVEGMNAKDLILELKNTNKYRELLIVIDPGHGGKDGGATSPNLKIKEKDLVLDVSKRLNELLLEAGFRTYMTRTDDTFVELKDRPGVANQLGADLFVSVHANATGKSSINGIENYYYPSEKNPEDNRDNKTLATIFQNTMTTILGANSRRLEGVEAFVVTRETKMPAVLTEMGFLTNPEEEAKLATDAYRQKVAEALFTSIVKYYDEINK</sequence>
<dbReference type="InterPro" id="IPR036582">
    <property type="entry name" value="Mao_N_sf"/>
</dbReference>
<evidence type="ECO:0000313" key="4">
    <source>
        <dbReference type="EMBL" id="KAB3530025.1"/>
    </source>
</evidence>
<dbReference type="Proteomes" id="UP000465601">
    <property type="component" value="Unassembled WGS sequence"/>
</dbReference>
<evidence type="ECO:0000313" key="5">
    <source>
        <dbReference type="Proteomes" id="UP000465601"/>
    </source>
</evidence>
<dbReference type="Gene3D" id="3.30.457.10">
    <property type="entry name" value="Copper amine oxidase-like, N-terminal domain"/>
    <property type="match status" value="2"/>
</dbReference>
<dbReference type="CDD" id="cd02696">
    <property type="entry name" value="MurNAc-LAA"/>
    <property type="match status" value="1"/>
</dbReference>
<dbReference type="InterPro" id="IPR050695">
    <property type="entry name" value="N-acetylmuramoyl_amidase_3"/>
</dbReference>
<dbReference type="SMART" id="SM00646">
    <property type="entry name" value="Ami_3"/>
    <property type="match status" value="1"/>
</dbReference>
<accession>A0A833HNY0</accession>
<evidence type="ECO:0000256" key="2">
    <source>
        <dbReference type="SAM" id="SignalP"/>
    </source>
</evidence>
<feature type="domain" description="MurNAc-LAA" evidence="3">
    <location>
        <begin position="589"/>
        <end position="706"/>
    </location>
</feature>